<evidence type="ECO:0000313" key="4">
    <source>
        <dbReference type="Proteomes" id="UP000663981"/>
    </source>
</evidence>
<accession>A0ABS3N3Y1</accession>
<reference evidence="3 4" key="1">
    <citation type="submission" date="2021-03" db="EMBL/GenBank/DDBJ databases">
        <title>Whole genome sequence of Metabacillus bambusae BG109.</title>
        <authorList>
            <person name="Jeong J.W."/>
        </authorList>
    </citation>
    <scope>NUCLEOTIDE SEQUENCE [LARGE SCALE GENOMIC DNA]</scope>
    <source>
        <strain evidence="3 4">BG109</strain>
    </source>
</reference>
<comment type="caution">
    <text evidence="3">The sequence shown here is derived from an EMBL/GenBank/DDBJ whole genome shotgun (WGS) entry which is preliminary data.</text>
</comment>
<name>A0ABS3N3Y1_9BACI</name>
<feature type="transmembrane region" description="Helical" evidence="2">
    <location>
        <begin position="6"/>
        <end position="23"/>
    </location>
</feature>
<evidence type="ECO:0000313" key="3">
    <source>
        <dbReference type="EMBL" id="MBO1512893.1"/>
    </source>
</evidence>
<evidence type="ECO:0000256" key="2">
    <source>
        <dbReference type="SAM" id="Phobius"/>
    </source>
</evidence>
<sequence length="77" mass="9237">MLLLPWWIYVCIIGILVSGYMAFKTAREDKLVDHEFIEKEGQVFIERIEQERQKKQEMLEQQKIQNDQTETEKFSAS</sequence>
<keyword evidence="2" id="KW-1133">Transmembrane helix</keyword>
<feature type="region of interest" description="Disordered" evidence="1">
    <location>
        <begin position="56"/>
        <end position="77"/>
    </location>
</feature>
<dbReference type="Proteomes" id="UP000663981">
    <property type="component" value="Unassembled WGS sequence"/>
</dbReference>
<protein>
    <submittedName>
        <fullName evidence="3">Sporulation YhaL family protein</fullName>
    </submittedName>
</protein>
<gene>
    <name evidence="3" type="ORF">I7822_14645</name>
</gene>
<dbReference type="EMBL" id="JAGDEL010000010">
    <property type="protein sequence ID" value="MBO1512893.1"/>
    <property type="molecule type" value="Genomic_DNA"/>
</dbReference>
<keyword evidence="4" id="KW-1185">Reference proteome</keyword>
<dbReference type="Pfam" id="PF14147">
    <property type="entry name" value="Spore_YhaL"/>
    <property type="match status" value="1"/>
</dbReference>
<evidence type="ECO:0000256" key="1">
    <source>
        <dbReference type="SAM" id="MobiDB-lite"/>
    </source>
</evidence>
<organism evidence="3 4">
    <name type="scientific">Metabacillus bambusae</name>
    <dbReference type="NCBI Taxonomy" id="2795218"/>
    <lineage>
        <taxon>Bacteria</taxon>
        <taxon>Bacillati</taxon>
        <taxon>Bacillota</taxon>
        <taxon>Bacilli</taxon>
        <taxon>Bacillales</taxon>
        <taxon>Bacillaceae</taxon>
        <taxon>Metabacillus</taxon>
    </lineage>
</organism>
<keyword evidence="2" id="KW-0472">Membrane</keyword>
<proteinExistence type="predicted"/>
<keyword evidence="2" id="KW-0812">Transmembrane</keyword>
<dbReference type="RefSeq" id="WP_207979383.1">
    <property type="nucleotide sequence ID" value="NZ_JAGDEL010000010.1"/>
</dbReference>
<dbReference type="InterPro" id="IPR025428">
    <property type="entry name" value="Spore_YhaL"/>
</dbReference>